<reference evidence="1" key="1">
    <citation type="submission" date="2019-08" db="EMBL/GenBank/DDBJ databases">
        <authorList>
            <person name="Kucharzyk K."/>
            <person name="Murdoch R.W."/>
            <person name="Higgins S."/>
            <person name="Loffler F."/>
        </authorList>
    </citation>
    <scope>NUCLEOTIDE SEQUENCE</scope>
</reference>
<proteinExistence type="predicted"/>
<comment type="caution">
    <text evidence="1">The sequence shown here is derived from an EMBL/GenBank/DDBJ whole genome shotgun (WGS) entry which is preliminary data.</text>
</comment>
<gene>
    <name evidence="1" type="ORF">SDC9_23834</name>
</gene>
<organism evidence="1">
    <name type="scientific">bioreactor metagenome</name>
    <dbReference type="NCBI Taxonomy" id="1076179"/>
    <lineage>
        <taxon>unclassified sequences</taxon>
        <taxon>metagenomes</taxon>
        <taxon>ecological metagenomes</taxon>
    </lineage>
</organism>
<protein>
    <submittedName>
        <fullName evidence="1">Uncharacterized protein</fullName>
    </submittedName>
</protein>
<evidence type="ECO:0000313" key="1">
    <source>
        <dbReference type="EMBL" id="MPL77973.1"/>
    </source>
</evidence>
<name>A0A644UGL1_9ZZZZ</name>
<dbReference type="AlphaFoldDB" id="A0A644UGL1"/>
<sequence>MAKVSIMLCYITVSIYNFINGIGIGLPEDIGKLRMLLWTVFKFEGRYKAVLFFDIIHFPAKVGTPEVCINGLSLIAVILKTFRYADVFPQCTNIIPNG</sequence>
<accession>A0A644UGL1</accession>
<dbReference type="EMBL" id="VSSQ01000112">
    <property type="protein sequence ID" value="MPL77973.1"/>
    <property type="molecule type" value="Genomic_DNA"/>
</dbReference>